<accession>A0A9D9D9R8</accession>
<evidence type="ECO:0000313" key="6">
    <source>
        <dbReference type="Proteomes" id="UP000823631"/>
    </source>
</evidence>
<dbReference type="InterPro" id="IPR010982">
    <property type="entry name" value="Lambda_DNA-bd_dom_sf"/>
</dbReference>
<dbReference type="AlphaFoldDB" id="A0A9D9D9R8"/>
<dbReference type="EMBL" id="JADINH010000019">
    <property type="protein sequence ID" value="MBO8414977.1"/>
    <property type="molecule type" value="Genomic_DNA"/>
</dbReference>
<keyword evidence="2 5" id="KW-0238">DNA-binding</keyword>
<evidence type="ECO:0000256" key="1">
    <source>
        <dbReference type="ARBA" id="ARBA00023015"/>
    </source>
</evidence>
<sequence>MQARVTMLDIAKRLGITKMTVSRFINDPGSVAKKTGERIKAAIDELGFVPSRVPTILSNKNSRTIGVLIPSFSNMVFAELIHGLELEAAAKGYTMLIMHTGYDENAEEQQIRELLSYQVDGLVLSEPLHSELTVRRLQAMSVPCVETMSIPEHPIDLCVGLDHRDIMYSCTKALLQSGRRLPLYIGVRLDIRTMHRQEGYEKAMREFGLTPFVLDSDERSNFTMAGRLLREGLTQHPELDAVLATNDDVAVGAMLSCQAAGCKIPDDIAFLGYNGLNIAAATIPPLCSVRTPREEMGRRAMRLLISKINEEEIAPEQRLQRMNFDITEGKTVTAAEFAALKACAAEACQQN</sequence>
<keyword evidence="3" id="KW-0804">Transcription</keyword>
<dbReference type="InterPro" id="IPR001761">
    <property type="entry name" value="Peripla_BP/Lac1_sug-bd_dom"/>
</dbReference>
<dbReference type="Gene3D" id="1.10.260.40">
    <property type="entry name" value="lambda repressor-like DNA-binding domains"/>
    <property type="match status" value="1"/>
</dbReference>
<dbReference type="Pfam" id="PF00532">
    <property type="entry name" value="Peripla_BP_1"/>
    <property type="match status" value="1"/>
</dbReference>
<dbReference type="GO" id="GO:0000976">
    <property type="term" value="F:transcription cis-regulatory region binding"/>
    <property type="evidence" value="ECO:0007669"/>
    <property type="project" value="TreeGrafter"/>
</dbReference>
<gene>
    <name evidence="5" type="ORF">IAB19_01165</name>
</gene>
<reference evidence="5" key="1">
    <citation type="submission" date="2020-10" db="EMBL/GenBank/DDBJ databases">
        <authorList>
            <person name="Gilroy R."/>
        </authorList>
    </citation>
    <scope>NUCLEOTIDE SEQUENCE</scope>
    <source>
        <strain evidence="5">17213</strain>
    </source>
</reference>
<dbReference type="InterPro" id="IPR028082">
    <property type="entry name" value="Peripla_BP_I"/>
</dbReference>
<protein>
    <submittedName>
        <fullName evidence="5">LacI family DNA-binding transcriptional regulator</fullName>
    </submittedName>
</protein>
<evidence type="ECO:0000256" key="3">
    <source>
        <dbReference type="ARBA" id="ARBA00023163"/>
    </source>
</evidence>
<dbReference type="PANTHER" id="PTHR30146:SF2">
    <property type="entry name" value="HTH-TYPE TRANSCRIPTIONAL REGULATOR GNTR"/>
    <property type="match status" value="1"/>
</dbReference>
<evidence type="ECO:0000313" key="5">
    <source>
        <dbReference type="EMBL" id="MBO8414977.1"/>
    </source>
</evidence>
<dbReference type="SMART" id="SM00354">
    <property type="entry name" value="HTH_LACI"/>
    <property type="match status" value="1"/>
</dbReference>
<dbReference type="CDD" id="cd01392">
    <property type="entry name" value="HTH_LacI"/>
    <property type="match status" value="1"/>
</dbReference>
<evidence type="ECO:0000259" key="4">
    <source>
        <dbReference type="PROSITE" id="PS50932"/>
    </source>
</evidence>
<dbReference type="Proteomes" id="UP000823631">
    <property type="component" value="Unassembled WGS sequence"/>
</dbReference>
<dbReference type="SUPFAM" id="SSF53822">
    <property type="entry name" value="Periplasmic binding protein-like I"/>
    <property type="match status" value="1"/>
</dbReference>
<dbReference type="CDD" id="cd01575">
    <property type="entry name" value="PBP1_GntR"/>
    <property type="match status" value="1"/>
</dbReference>
<organism evidence="5 6">
    <name type="scientific">Candidatus Avisuccinivibrio stercorigallinarum</name>
    <dbReference type="NCBI Taxonomy" id="2840704"/>
    <lineage>
        <taxon>Bacteria</taxon>
        <taxon>Pseudomonadati</taxon>
        <taxon>Pseudomonadota</taxon>
        <taxon>Gammaproteobacteria</taxon>
        <taxon>Aeromonadales</taxon>
        <taxon>Succinivibrionaceae</taxon>
        <taxon>Succinivibrionaceae incertae sedis</taxon>
        <taxon>Candidatus Avisuccinivibrio</taxon>
    </lineage>
</organism>
<dbReference type="PANTHER" id="PTHR30146">
    <property type="entry name" value="LACI-RELATED TRANSCRIPTIONAL REPRESSOR"/>
    <property type="match status" value="1"/>
</dbReference>
<dbReference type="SUPFAM" id="SSF47413">
    <property type="entry name" value="lambda repressor-like DNA-binding domains"/>
    <property type="match status" value="1"/>
</dbReference>
<dbReference type="InterPro" id="IPR000843">
    <property type="entry name" value="HTH_LacI"/>
</dbReference>
<comment type="caution">
    <text evidence="5">The sequence shown here is derived from an EMBL/GenBank/DDBJ whole genome shotgun (WGS) entry which is preliminary data.</text>
</comment>
<keyword evidence="1" id="KW-0805">Transcription regulation</keyword>
<evidence type="ECO:0000256" key="2">
    <source>
        <dbReference type="ARBA" id="ARBA00023125"/>
    </source>
</evidence>
<reference evidence="5" key="2">
    <citation type="journal article" date="2021" name="PeerJ">
        <title>Extensive microbial diversity within the chicken gut microbiome revealed by metagenomics and culture.</title>
        <authorList>
            <person name="Gilroy R."/>
            <person name="Ravi A."/>
            <person name="Getino M."/>
            <person name="Pursley I."/>
            <person name="Horton D.L."/>
            <person name="Alikhan N.F."/>
            <person name="Baker D."/>
            <person name="Gharbi K."/>
            <person name="Hall N."/>
            <person name="Watson M."/>
            <person name="Adriaenssens E.M."/>
            <person name="Foster-Nyarko E."/>
            <person name="Jarju S."/>
            <person name="Secka A."/>
            <person name="Antonio M."/>
            <person name="Oren A."/>
            <person name="Chaudhuri R.R."/>
            <person name="La Ragione R."/>
            <person name="Hildebrand F."/>
            <person name="Pallen M.J."/>
        </authorList>
    </citation>
    <scope>NUCLEOTIDE SEQUENCE</scope>
    <source>
        <strain evidence="5">17213</strain>
    </source>
</reference>
<feature type="domain" description="HTH lacI-type" evidence="4">
    <location>
        <begin position="5"/>
        <end position="59"/>
    </location>
</feature>
<dbReference type="Pfam" id="PF00356">
    <property type="entry name" value="LacI"/>
    <property type="match status" value="1"/>
</dbReference>
<dbReference type="Gene3D" id="3.40.50.2300">
    <property type="match status" value="2"/>
</dbReference>
<dbReference type="PROSITE" id="PS50932">
    <property type="entry name" value="HTH_LACI_2"/>
    <property type="match status" value="1"/>
</dbReference>
<proteinExistence type="predicted"/>
<name>A0A9D9D9R8_9GAMM</name>
<dbReference type="GO" id="GO:0003700">
    <property type="term" value="F:DNA-binding transcription factor activity"/>
    <property type="evidence" value="ECO:0007669"/>
    <property type="project" value="TreeGrafter"/>
</dbReference>